<reference evidence="3" key="1">
    <citation type="journal article" date="2020" name="Stud. Mycol.">
        <title>101 Dothideomycetes genomes: a test case for predicting lifestyles and emergence of pathogens.</title>
        <authorList>
            <person name="Haridas S."/>
            <person name="Albert R."/>
            <person name="Binder M."/>
            <person name="Bloem J."/>
            <person name="Labutti K."/>
            <person name="Salamov A."/>
            <person name="Andreopoulos B."/>
            <person name="Baker S."/>
            <person name="Barry K."/>
            <person name="Bills G."/>
            <person name="Bluhm B."/>
            <person name="Cannon C."/>
            <person name="Castanera R."/>
            <person name="Culley D."/>
            <person name="Daum C."/>
            <person name="Ezra D."/>
            <person name="Gonzalez J."/>
            <person name="Henrissat B."/>
            <person name="Kuo A."/>
            <person name="Liang C."/>
            <person name="Lipzen A."/>
            <person name="Lutzoni F."/>
            <person name="Magnuson J."/>
            <person name="Mondo S."/>
            <person name="Nolan M."/>
            <person name="Ohm R."/>
            <person name="Pangilinan J."/>
            <person name="Park H.-J."/>
            <person name="Ramirez L."/>
            <person name="Alfaro M."/>
            <person name="Sun H."/>
            <person name="Tritt A."/>
            <person name="Yoshinaga Y."/>
            <person name="Zwiers L.-H."/>
            <person name="Turgeon B."/>
            <person name="Goodwin S."/>
            <person name="Spatafora J."/>
            <person name="Crous P."/>
            <person name="Grigoriev I."/>
        </authorList>
    </citation>
    <scope>NUCLEOTIDE SEQUENCE</scope>
    <source>
        <strain evidence="3">ATCC 36951</strain>
    </source>
</reference>
<feature type="region of interest" description="Disordered" evidence="1">
    <location>
        <begin position="116"/>
        <end position="177"/>
    </location>
</feature>
<protein>
    <submittedName>
        <fullName evidence="3">Uncharacterized protein</fullName>
    </submittedName>
</protein>
<keyword evidence="4" id="KW-1185">Reference proteome</keyword>
<dbReference type="OrthoDB" id="5400539at2759"/>
<dbReference type="GeneID" id="54570929"/>
<dbReference type="Proteomes" id="UP000799537">
    <property type="component" value="Unassembled WGS sequence"/>
</dbReference>
<organism evidence="3 4">
    <name type="scientific">Zasmidium cellare ATCC 36951</name>
    <dbReference type="NCBI Taxonomy" id="1080233"/>
    <lineage>
        <taxon>Eukaryota</taxon>
        <taxon>Fungi</taxon>
        <taxon>Dikarya</taxon>
        <taxon>Ascomycota</taxon>
        <taxon>Pezizomycotina</taxon>
        <taxon>Dothideomycetes</taxon>
        <taxon>Dothideomycetidae</taxon>
        <taxon>Mycosphaerellales</taxon>
        <taxon>Mycosphaerellaceae</taxon>
        <taxon>Zasmidium</taxon>
    </lineage>
</organism>
<sequence>MYMSFWKRAAADDSSDNGGLGEDVGDGQYNGGDYYDEGDYSWWWSPTGMAVRYTIIILIFASIVIFFLGGYWHAQRRIRKGLPPLPYHAWMVRRAYRRQQPQYNYNPYYQQPGPYPQQQGYAMHENEPPLPPPPYTAPPPAYAPPVGASKAMADQTFHAVERPGESSLPPLPPAARQ</sequence>
<evidence type="ECO:0000313" key="4">
    <source>
        <dbReference type="Proteomes" id="UP000799537"/>
    </source>
</evidence>
<name>A0A6A6CAL1_ZASCE</name>
<keyword evidence="2" id="KW-0812">Transmembrane</keyword>
<evidence type="ECO:0000256" key="1">
    <source>
        <dbReference type="SAM" id="MobiDB-lite"/>
    </source>
</evidence>
<dbReference type="EMBL" id="ML993605">
    <property type="protein sequence ID" value="KAF2164091.1"/>
    <property type="molecule type" value="Genomic_DNA"/>
</dbReference>
<dbReference type="InterPro" id="IPR020999">
    <property type="entry name" value="Chitin_synth_reg_RCR"/>
</dbReference>
<dbReference type="AlphaFoldDB" id="A0A6A6CAL1"/>
<accession>A0A6A6CAL1</accession>
<dbReference type="Pfam" id="PF12273">
    <property type="entry name" value="RCR"/>
    <property type="match status" value="1"/>
</dbReference>
<dbReference type="RefSeq" id="XP_033664980.1">
    <property type="nucleotide sequence ID" value="XM_033817657.1"/>
</dbReference>
<feature type="transmembrane region" description="Helical" evidence="2">
    <location>
        <begin position="50"/>
        <end position="72"/>
    </location>
</feature>
<proteinExistence type="predicted"/>
<evidence type="ECO:0000256" key="2">
    <source>
        <dbReference type="SAM" id="Phobius"/>
    </source>
</evidence>
<gene>
    <name evidence="3" type="ORF">M409DRAFT_68026</name>
</gene>
<evidence type="ECO:0000313" key="3">
    <source>
        <dbReference type="EMBL" id="KAF2164091.1"/>
    </source>
</evidence>
<keyword evidence="2" id="KW-1133">Transmembrane helix</keyword>
<keyword evidence="2" id="KW-0472">Membrane</keyword>
<feature type="compositionally biased region" description="Pro residues" evidence="1">
    <location>
        <begin position="128"/>
        <end position="143"/>
    </location>
</feature>